<reference evidence="1" key="1">
    <citation type="submission" date="2022-08" db="EMBL/GenBank/DDBJ databases">
        <title>Genome Sequence of Fusarium decemcellulare.</title>
        <authorList>
            <person name="Buettner E."/>
        </authorList>
    </citation>
    <scope>NUCLEOTIDE SEQUENCE</scope>
    <source>
        <strain evidence="1">Babe19</strain>
    </source>
</reference>
<gene>
    <name evidence="1" type="ORF">NM208_g1205</name>
</gene>
<evidence type="ECO:0000313" key="2">
    <source>
        <dbReference type="Proteomes" id="UP001148629"/>
    </source>
</evidence>
<comment type="caution">
    <text evidence="1">The sequence shown here is derived from an EMBL/GenBank/DDBJ whole genome shotgun (WGS) entry which is preliminary data.</text>
</comment>
<dbReference type="Proteomes" id="UP001148629">
    <property type="component" value="Unassembled WGS sequence"/>
</dbReference>
<sequence>MPAIMSSIKVATIMSFLGTVASYPTMPNPRAVEAEACSSSTGGRRTLWPLTNWGGIGSQPDPALYESEELYWGDGTAFANMTCAPKDDNKMLNLARLGDWVDSLDCSDSALHVGFKNTDALNKARGSWQWLTQDPNNAAVVVVDGDECGGPNRRQTYLIQDISYNEKSRRAFLSGKPTQWSDVMETAQVQVSTSYPASAGPGKRQETSGSVDLAQIFNVNIADISINDTARLLLDCVDCRTTGRVDFTANLDVGFIPPSLDVSATLTTRDGVGINLGLGLKLEADLTDSLDFNRELLSIPLAGFDVPGIATLAPLLSVNAGGSIGPVTASIEVQFGGAITAADDRALRIGTEEGSDDLGFEFTPSDPSLSGSVELSASIGPVFIAAVEASLFNSDSLAGSFGIDLKAPTLEATAAVEATTDLGVCGDPNAAAGVTFSANAGVSFGIFGGQGRSQDLPNEITIAEVNEELFSRCFPFAQVDGGDGGDGADRDISLDSRLNTPNFDGDDGNRPSVGTVNYQNVDSNNGVAFWFNANDVVLLSPLNEGDTIASVILNADVNAAARCTLFDSFDQTQGPDGCGNLANPITPDLTPGSEPVAVDGKTHICVRKVRNVEVLFKAAPAPPLIISLVLAIFTTKTRLLHNGARSNIEPRSVHGFSKRAVSQPREVNISVPVDHFHNESIYEPHSRAKFPLRYWFDDQYYKEGGPVIILASGETSGEDRLPFLDHGILQMLAEATNGIGVILEHRYYGTSFPVPDLKTKNLRFLTTEQALADTAYFAQHVKFPGLEKHNLTAPHTPYIIYGGSYAGAFAAFARKIYPDVFWGGISSSGVTAAIDDYWQYFEAARLFSPGECASTTQKLTAIVDHILIDGNEDQKKRLKVAFGLDGLRDDDFANTISRGIGGLQSTNWDPAQDYADFGFYCASVSSDAVLFASTRHLIPTAKKFITAAGYDAKSLTNRFINYIGYVRQFVEADKTGSCEDKTLDECYSIRGSIDDVTINPQDMMRAWTYQTCTQWGYFQTGSGTPKDQLPLVSRLIDYNYTTIPCREGFNITKRPNVESINKLGGFNFSYPRVAIIDGERDPWRAATPHAIGLPERESTASEPFILIEYGVHHWDENGLDPNATDFDLPPPAVANAQKEIIDFTKAWLEEWATEKGTGYDL</sequence>
<name>A0ACC1SWY2_9HYPO</name>
<evidence type="ECO:0000313" key="1">
    <source>
        <dbReference type="EMBL" id="KAJ3548020.1"/>
    </source>
</evidence>
<dbReference type="EMBL" id="JANRMS010000060">
    <property type="protein sequence ID" value="KAJ3548020.1"/>
    <property type="molecule type" value="Genomic_DNA"/>
</dbReference>
<proteinExistence type="predicted"/>
<organism evidence="1 2">
    <name type="scientific">Fusarium decemcellulare</name>
    <dbReference type="NCBI Taxonomy" id="57161"/>
    <lineage>
        <taxon>Eukaryota</taxon>
        <taxon>Fungi</taxon>
        <taxon>Dikarya</taxon>
        <taxon>Ascomycota</taxon>
        <taxon>Pezizomycotina</taxon>
        <taxon>Sordariomycetes</taxon>
        <taxon>Hypocreomycetidae</taxon>
        <taxon>Hypocreales</taxon>
        <taxon>Nectriaceae</taxon>
        <taxon>Fusarium</taxon>
        <taxon>Fusarium decemcellulare species complex</taxon>
    </lineage>
</organism>
<accession>A0ACC1SWY2</accession>
<protein>
    <submittedName>
        <fullName evidence="1">Uncharacterized protein</fullName>
    </submittedName>
</protein>
<keyword evidence="2" id="KW-1185">Reference proteome</keyword>